<sequence>MTINTQGTELFALDPADNSVIDVGCFTSLDGIDTAIAQIDVTCTKSKAREYEAGLAEPGSASFGLNIDPKNPSHLRLHQLKKAGTKLKWVVGWSDGYDFEAETGIPPLVGAEGTLAGIVLNSAGTDYTTAPAVAITGGGGSGATATAQIADGKVTGFTITNAGSGYTTIPTVALTGGDGTGASARALINESADFDLPNTRTWLTFEGYMNAFPFTFGLGDVVKSNVGIQVSGEIELIVKTSA</sequence>
<dbReference type="EMBL" id="JABWRB020000001">
    <property type="protein sequence ID" value="MBV4496376.1"/>
    <property type="molecule type" value="Genomic_DNA"/>
</dbReference>
<comment type="caution">
    <text evidence="1">The sequence shown here is derived from an EMBL/GenBank/DDBJ whole genome shotgun (WGS) entry which is preliminary data.</text>
</comment>
<dbReference type="AlphaFoldDB" id="A0A923FGE0"/>
<reference evidence="2" key="3">
    <citation type="submission" date="2021-06" db="EMBL/GenBank/DDBJ databases">
        <title>Updating the genus Pseudomonas: Description of 43 new species and partition of the Pseudomonas putida group.</title>
        <authorList>
            <person name="Girard L."/>
            <person name="Lood C."/>
            <person name="Vandamme P."/>
            <person name="Rokni-Zadeh H."/>
            <person name="Van Noort V."/>
            <person name="Hofte M."/>
            <person name="Lavigne R."/>
            <person name="De Mot R."/>
        </authorList>
    </citation>
    <scope>NUCLEOTIDE SEQUENCE</scope>
    <source>
        <strain evidence="2">SWRI12</strain>
    </source>
</reference>
<name>A0A923FGE0_9PSED</name>
<dbReference type="Gene3D" id="4.10.410.40">
    <property type="match status" value="1"/>
</dbReference>
<evidence type="ECO:0000313" key="1">
    <source>
        <dbReference type="EMBL" id="MBC3391569.1"/>
    </source>
</evidence>
<dbReference type="InterPro" id="IPR032495">
    <property type="entry name" value="Phage_TTP_11"/>
</dbReference>
<reference evidence="1 3" key="1">
    <citation type="journal article" date="2020" name="Microorganisms">
        <title>Reliable Identification of Environmental Pseudomonas Isolates Using the rpoD Gene.</title>
        <authorList>
            <consortium name="The Broad Institute Genome Sequencing Platform"/>
            <person name="Girard L."/>
            <person name="Lood C."/>
            <person name="Rokni-Zadeh H."/>
            <person name="van Noort V."/>
            <person name="Lavigne R."/>
            <person name="De Mot R."/>
        </authorList>
    </citation>
    <scope>NUCLEOTIDE SEQUENCE</scope>
    <source>
        <strain evidence="1 3">SWRI12</strain>
    </source>
</reference>
<evidence type="ECO:0000313" key="2">
    <source>
        <dbReference type="EMBL" id="MBV4496376.1"/>
    </source>
</evidence>
<organism evidence="1">
    <name type="scientific">Pseudomonas zanjanensis</name>
    <dbReference type="NCBI Taxonomy" id="2745496"/>
    <lineage>
        <taxon>Bacteria</taxon>
        <taxon>Pseudomonadati</taxon>
        <taxon>Pseudomonadota</taxon>
        <taxon>Gammaproteobacteria</taxon>
        <taxon>Pseudomonadales</taxon>
        <taxon>Pseudomonadaceae</taxon>
        <taxon>Pseudomonas</taxon>
    </lineage>
</organism>
<dbReference type="Proteomes" id="UP000636518">
    <property type="component" value="Unassembled WGS sequence"/>
</dbReference>
<keyword evidence="3" id="KW-1185">Reference proteome</keyword>
<protein>
    <submittedName>
        <fullName evidence="1">Phage tail protein</fullName>
    </submittedName>
</protein>
<proteinExistence type="predicted"/>
<dbReference type="Pfam" id="PF16460">
    <property type="entry name" value="Phage_TTP_11"/>
    <property type="match status" value="1"/>
</dbReference>
<accession>A0A923FGE0</accession>
<evidence type="ECO:0000313" key="3">
    <source>
        <dbReference type="Proteomes" id="UP000636518"/>
    </source>
</evidence>
<reference evidence="1" key="2">
    <citation type="submission" date="2020-07" db="EMBL/GenBank/DDBJ databases">
        <authorList>
            <person name="Lood C."/>
            <person name="Girard L."/>
        </authorList>
    </citation>
    <scope>NUCLEOTIDE SEQUENCE</scope>
    <source>
        <strain evidence="1">SWRI12</strain>
    </source>
</reference>
<gene>
    <name evidence="2" type="ORF">HU715_013475</name>
    <name evidence="1" type="ORF">HU715_18085</name>
</gene>
<dbReference type="RefSeq" id="WP_186707483.1">
    <property type="nucleotide sequence ID" value="NZ_JABWRB020000001.1"/>
</dbReference>
<dbReference type="EMBL" id="JABWRB010000023">
    <property type="protein sequence ID" value="MBC3391569.1"/>
    <property type="molecule type" value="Genomic_DNA"/>
</dbReference>